<accession>H8Z5C6</accession>
<reference evidence="2 3" key="2">
    <citation type="submission" date="2011-11" db="EMBL/GenBank/DDBJ databases">
        <authorList>
            <consortium name="US DOE Joint Genome Institute"/>
            <person name="Lucas S."/>
            <person name="Han J."/>
            <person name="Lapidus A."/>
            <person name="Cheng J.-F."/>
            <person name="Goodwin L."/>
            <person name="Pitluck S."/>
            <person name="Peters L."/>
            <person name="Ovchinnikova G."/>
            <person name="Zhang X."/>
            <person name="Detter J.C."/>
            <person name="Han C."/>
            <person name="Tapia R."/>
            <person name="Land M."/>
            <person name="Hauser L."/>
            <person name="Kyrpides N."/>
            <person name="Ivanova N."/>
            <person name="Pagani I."/>
            <person name="Vogl K."/>
            <person name="Liu Z."/>
            <person name="Overmann J."/>
            <person name="Frigaard N.-U."/>
            <person name="Bryant D."/>
            <person name="Woyke T."/>
        </authorList>
    </citation>
    <scope>NUCLEOTIDE SEQUENCE [LARGE SCALE GENOMIC DNA]</scope>
    <source>
        <strain evidence="2 3">970</strain>
    </source>
</reference>
<dbReference type="STRING" id="631362.Thi970DRAFT_04176"/>
<feature type="domain" description="AAA-ATPase-like" evidence="1">
    <location>
        <begin position="7"/>
        <end position="203"/>
    </location>
</feature>
<gene>
    <name evidence="2" type="ORF">Thi970DRAFT_04176</name>
</gene>
<proteinExistence type="predicted"/>
<evidence type="ECO:0000259" key="1">
    <source>
        <dbReference type="Pfam" id="PF09820"/>
    </source>
</evidence>
<dbReference type="Proteomes" id="UP000002964">
    <property type="component" value="Unassembled WGS sequence"/>
</dbReference>
<keyword evidence="3" id="KW-1185">Reference proteome</keyword>
<dbReference type="OrthoDB" id="5750613at2"/>
<organism evidence="2 3">
    <name type="scientific">Thiorhodovibrio frisius</name>
    <dbReference type="NCBI Taxonomy" id="631362"/>
    <lineage>
        <taxon>Bacteria</taxon>
        <taxon>Pseudomonadati</taxon>
        <taxon>Pseudomonadota</taxon>
        <taxon>Gammaproteobacteria</taxon>
        <taxon>Chromatiales</taxon>
        <taxon>Chromatiaceae</taxon>
        <taxon>Thiorhodovibrio</taxon>
    </lineage>
</organism>
<dbReference type="Pfam" id="PF09820">
    <property type="entry name" value="AAA-ATPase_like"/>
    <property type="match status" value="1"/>
</dbReference>
<reference evidence="3" key="1">
    <citation type="submission" date="2011-06" db="EMBL/GenBank/DDBJ databases">
        <authorList>
            <consortium name="US DOE Joint Genome Institute (JGI-PGF)"/>
            <person name="Lucas S."/>
            <person name="Han J."/>
            <person name="Lapidus A."/>
            <person name="Cheng J.-F."/>
            <person name="Goodwin L."/>
            <person name="Pitluck S."/>
            <person name="Peters L."/>
            <person name="Land M.L."/>
            <person name="Hauser L."/>
            <person name="Vogl K."/>
            <person name="Liu Z."/>
            <person name="Overmann J."/>
            <person name="Frigaard N.-U."/>
            <person name="Bryant D.A."/>
            <person name="Woyke T.J."/>
        </authorList>
    </citation>
    <scope>NUCLEOTIDE SEQUENCE [LARGE SCALE GENOMIC DNA]</scope>
    <source>
        <strain evidence="3">970</strain>
    </source>
</reference>
<dbReference type="Pfam" id="PF08011">
    <property type="entry name" value="PDDEXK_9"/>
    <property type="match status" value="1"/>
</dbReference>
<dbReference type="SUPFAM" id="SSF52540">
    <property type="entry name" value="P-loop containing nucleoside triphosphate hydrolases"/>
    <property type="match status" value="1"/>
</dbReference>
<protein>
    <recommendedName>
        <fullName evidence="1">AAA-ATPase-like domain-containing protein</fullName>
    </recommendedName>
</protein>
<dbReference type="eggNOG" id="COG1672">
    <property type="taxonomic scope" value="Bacteria"/>
</dbReference>
<evidence type="ECO:0000313" key="3">
    <source>
        <dbReference type="Proteomes" id="UP000002964"/>
    </source>
</evidence>
<dbReference type="HOGENOM" id="CLU_021114_0_0_6"/>
<dbReference type="PANTHER" id="PTHR34825:SF1">
    <property type="entry name" value="AAA-ATPASE-LIKE DOMAIN-CONTAINING PROTEIN"/>
    <property type="match status" value="1"/>
</dbReference>
<dbReference type="PANTHER" id="PTHR34825">
    <property type="entry name" value="CONSERVED PROTEIN, WITH A WEAK D-GALACTARATE DEHYDRATASE/ALTRONATE HYDROLASE DOMAIN"/>
    <property type="match status" value="1"/>
</dbReference>
<name>H8Z5C6_9GAMM</name>
<sequence>MSRKKLPIGVQTFATMREDDYYYVDKTGFALRLIDEGSHYFLSRPRRFGKSLFLDTLAELFSGNREFFNGLVAENQWDWSRRHPVIRLSFGGGVLRSRAKLEEKIDELLTDNLERLGLSATHRSPSGRLQQLIKSAATAYGEKVVVLVDEYDKPILDNLGDKETARAMRDGLRDLYSVIKDSDAHLRFVFLTGVSKFSKVSLFSGLNNLKDITVDSRYSALCGYTEKDMDEVFGPELEGLDREKIRAWYNGYNWTGDAVYNPFDVLLLFDSRLFRPWWFETATPSFLIEVLTARQTFAPKLGRLIANDRLLSAFDVDYIATEALLFQTGYLTIDSMRERGATTEYRLRYPNLEVRASLNGALLDALSARSSAVAEHSSRLYDLLLANDFSGLEQLFTAFFASIPHDWYRNNPIAQYEGYYASVFYAYFASLGLDLTPEESSNAGRLDLAVKFNGQIYLIEFKVIEHSGEGAAMAQLKEKGYADAYRGRGQPVHLIGVEFSAEQRAVVGFEVETLD</sequence>
<dbReference type="RefSeq" id="WP_009150936.1">
    <property type="nucleotide sequence ID" value="NZ_CP121471.1"/>
</dbReference>
<evidence type="ECO:0000313" key="2">
    <source>
        <dbReference type="EMBL" id="EIC20533.1"/>
    </source>
</evidence>
<dbReference type="EMBL" id="JH603170">
    <property type="protein sequence ID" value="EIC20533.1"/>
    <property type="molecule type" value="Genomic_DNA"/>
</dbReference>
<dbReference type="InterPro" id="IPR027417">
    <property type="entry name" value="P-loop_NTPase"/>
</dbReference>
<dbReference type="AlphaFoldDB" id="H8Z5C6"/>
<dbReference type="InterPro" id="IPR012547">
    <property type="entry name" value="PDDEXK_9"/>
</dbReference>
<dbReference type="InterPro" id="IPR018631">
    <property type="entry name" value="AAA-ATPase-like_dom"/>
</dbReference>